<name>A0AB74UH45_9GAMM</name>
<evidence type="ECO:0000256" key="9">
    <source>
        <dbReference type="SAM" id="SignalP"/>
    </source>
</evidence>
<dbReference type="GO" id="GO:0017038">
    <property type="term" value="P:protein import"/>
    <property type="evidence" value="ECO:0007669"/>
    <property type="project" value="TreeGrafter"/>
</dbReference>
<evidence type="ECO:0000256" key="7">
    <source>
        <dbReference type="SAM" id="MobiDB-lite"/>
    </source>
</evidence>
<gene>
    <name evidence="11" type="ORF">ABV408_08920</name>
</gene>
<evidence type="ECO:0000259" key="10">
    <source>
        <dbReference type="Pfam" id="PF01618"/>
    </source>
</evidence>
<keyword evidence="5 8" id="KW-0472">Membrane</keyword>
<dbReference type="PIRSF" id="PIRSF037714">
    <property type="entry name" value="TolR"/>
    <property type="match status" value="1"/>
</dbReference>
<dbReference type="InterPro" id="IPR002898">
    <property type="entry name" value="MotA_ExbB_proton_chnl"/>
</dbReference>
<feature type="region of interest" description="Disordered" evidence="7">
    <location>
        <begin position="107"/>
        <end position="132"/>
    </location>
</feature>
<evidence type="ECO:0000256" key="8">
    <source>
        <dbReference type="SAM" id="Phobius"/>
    </source>
</evidence>
<sequence length="488" mass="52124">MKPHSFVSRGQSLLIALMLAAPVAQAQDPAAPDAQDAPASRSSATQSSATQTASEAPNTLQQVLARFQADSREAEARDDARLATLVDDRQKLDAAVADAEKRLSAAQAKREELEQRQREQRQTLADLSQQRGGDAADIEAVSQVIKQQAGELRDALGDSWLTLGGAAQLPPRLDDRGLVDIATLDRLRGDLAALIAESARGVSFEAPVAAADGDVQVRPVVRLGDSVAFSQGDLLARDTDAKLPLEVFPHTPGDVRAALRDFQAGRGERFFFDPTDGEVLQAIAQQPSLWQRFQQGGYVGYVIVGLGAIGLLVALAQYFYLLRVSSRMQRQLRDPERLRDDNPLGRVLGRFGALGPSHAPEALEARLDEALLAEQPRLERGQPIVKLIAAVAPLLGLLGTVTGMIITFQSITVFGTGDPQLMAGGISQALVTTVLGLITAVPLLFVNTALSSRSRRLVGLLEGRASAVLAEHLEAAGQDQESHRGVHA</sequence>
<comment type="subcellular location">
    <subcellularLocation>
        <location evidence="1">Cell membrane</location>
        <topology evidence="1">Multi-pass membrane protein</topology>
    </subcellularLocation>
    <subcellularLocation>
        <location evidence="6">Membrane</location>
        <topology evidence="6">Multi-pass membrane protein</topology>
    </subcellularLocation>
</comment>
<feature type="compositionally biased region" description="Low complexity" evidence="7">
    <location>
        <begin position="28"/>
        <end position="57"/>
    </location>
</feature>
<dbReference type="AlphaFoldDB" id="A0AB74UH45"/>
<dbReference type="PANTHER" id="PTHR30625">
    <property type="entry name" value="PROTEIN TOLQ"/>
    <property type="match status" value="1"/>
</dbReference>
<evidence type="ECO:0000256" key="4">
    <source>
        <dbReference type="ARBA" id="ARBA00022989"/>
    </source>
</evidence>
<feature type="chain" id="PRO_5044499016" evidence="9">
    <location>
        <begin position="27"/>
        <end position="488"/>
    </location>
</feature>
<protein>
    <submittedName>
        <fullName evidence="11">MotA/TolQ/ExbB proton channel family protein</fullName>
    </submittedName>
</protein>
<reference evidence="11" key="1">
    <citation type="submission" date="2024-06" db="EMBL/GenBank/DDBJ databases">
        <title>Complete genome of Salinicola endophyticus HNIBRBA4755.</title>
        <authorList>
            <person name="Shin S.Y."/>
            <person name="Kang H."/>
            <person name="Song J."/>
        </authorList>
    </citation>
    <scope>NUCLEOTIDE SEQUENCE</scope>
    <source>
        <strain evidence="11">HNIBRBA4755</strain>
    </source>
</reference>
<dbReference type="InterPro" id="IPR050790">
    <property type="entry name" value="ExbB/TolQ_transport"/>
</dbReference>
<feature type="transmembrane region" description="Helical" evidence="8">
    <location>
        <begin position="298"/>
        <end position="321"/>
    </location>
</feature>
<dbReference type="RefSeq" id="WP_353982041.1">
    <property type="nucleotide sequence ID" value="NZ_CP159578.1"/>
</dbReference>
<keyword evidence="6" id="KW-0813">Transport</keyword>
<comment type="similarity">
    <text evidence="6">Belongs to the exbB/tolQ family.</text>
</comment>
<evidence type="ECO:0000256" key="1">
    <source>
        <dbReference type="ARBA" id="ARBA00004651"/>
    </source>
</evidence>
<keyword evidence="2" id="KW-1003">Cell membrane</keyword>
<evidence type="ECO:0000256" key="3">
    <source>
        <dbReference type="ARBA" id="ARBA00022692"/>
    </source>
</evidence>
<dbReference type="GO" id="GO:0005886">
    <property type="term" value="C:plasma membrane"/>
    <property type="evidence" value="ECO:0007669"/>
    <property type="project" value="UniProtKB-SubCell"/>
</dbReference>
<evidence type="ECO:0000256" key="6">
    <source>
        <dbReference type="RuleBase" id="RU004057"/>
    </source>
</evidence>
<evidence type="ECO:0000256" key="2">
    <source>
        <dbReference type="ARBA" id="ARBA00022475"/>
    </source>
</evidence>
<feature type="signal peptide" evidence="9">
    <location>
        <begin position="1"/>
        <end position="26"/>
    </location>
</feature>
<keyword evidence="9" id="KW-0732">Signal</keyword>
<evidence type="ECO:0000256" key="5">
    <source>
        <dbReference type="ARBA" id="ARBA00023136"/>
    </source>
</evidence>
<keyword evidence="6" id="KW-0653">Protein transport</keyword>
<organism evidence="11">
    <name type="scientific">Salinicola endophyticus</name>
    <dbReference type="NCBI Taxonomy" id="1949083"/>
    <lineage>
        <taxon>Bacteria</taxon>
        <taxon>Pseudomonadati</taxon>
        <taxon>Pseudomonadota</taxon>
        <taxon>Gammaproteobacteria</taxon>
        <taxon>Oceanospirillales</taxon>
        <taxon>Halomonadaceae</taxon>
        <taxon>Salinicola</taxon>
    </lineage>
</organism>
<feature type="compositionally biased region" description="Basic and acidic residues" evidence="7">
    <location>
        <begin position="107"/>
        <end position="121"/>
    </location>
</feature>
<dbReference type="EMBL" id="CP159578">
    <property type="protein sequence ID" value="XCJ81285.1"/>
    <property type="molecule type" value="Genomic_DNA"/>
</dbReference>
<accession>A0AB74UH45</accession>
<feature type="region of interest" description="Disordered" evidence="7">
    <location>
        <begin position="28"/>
        <end position="59"/>
    </location>
</feature>
<feature type="transmembrane region" description="Helical" evidence="8">
    <location>
        <begin position="384"/>
        <end position="406"/>
    </location>
</feature>
<proteinExistence type="inferred from homology"/>
<keyword evidence="4 8" id="KW-1133">Transmembrane helix</keyword>
<feature type="transmembrane region" description="Helical" evidence="8">
    <location>
        <begin position="426"/>
        <end position="446"/>
    </location>
</feature>
<feature type="domain" description="MotA/TolQ/ExbB proton channel" evidence="10">
    <location>
        <begin position="357"/>
        <end position="461"/>
    </location>
</feature>
<keyword evidence="3 8" id="KW-0812">Transmembrane</keyword>
<dbReference type="InterPro" id="IPR017270">
    <property type="entry name" value="MotA/TolQ/ExbB-rel"/>
</dbReference>
<evidence type="ECO:0000313" key="11">
    <source>
        <dbReference type="EMBL" id="XCJ81285.1"/>
    </source>
</evidence>
<dbReference type="Pfam" id="PF01618">
    <property type="entry name" value="MotA_ExbB"/>
    <property type="match status" value="1"/>
</dbReference>
<dbReference type="PANTHER" id="PTHR30625:SF11">
    <property type="entry name" value="MOTA_TOLQ_EXBB PROTON CHANNEL DOMAIN-CONTAINING PROTEIN"/>
    <property type="match status" value="1"/>
</dbReference>